<proteinExistence type="predicted"/>
<evidence type="ECO:0000313" key="1">
    <source>
        <dbReference type="EMBL" id="BBF89520.1"/>
    </source>
</evidence>
<gene>
    <name evidence="2" type="primary">Ogla0084B09.3</name>
    <name evidence="1" type="synonym">Ogla0116K10.75</name>
</gene>
<dbReference type="AlphaFoldDB" id="A0A679BB08"/>
<accession>A0A679BB08</accession>
<organism evidence="2">
    <name type="scientific">Oryza glaberrima</name>
    <name type="common">African rice</name>
    <dbReference type="NCBI Taxonomy" id="4538"/>
    <lineage>
        <taxon>Eukaryota</taxon>
        <taxon>Viridiplantae</taxon>
        <taxon>Streptophyta</taxon>
        <taxon>Embryophyta</taxon>
        <taxon>Tracheophyta</taxon>
        <taxon>Spermatophyta</taxon>
        <taxon>Magnoliopsida</taxon>
        <taxon>Liliopsida</taxon>
        <taxon>Poales</taxon>
        <taxon>Poaceae</taxon>
        <taxon>BOP clade</taxon>
        <taxon>Oryzoideae</taxon>
        <taxon>Oryzeae</taxon>
        <taxon>Oryzinae</taxon>
        <taxon>Oryza</taxon>
    </lineage>
</organism>
<protein>
    <submittedName>
        <fullName evidence="2">Uncharacterized protein</fullName>
    </submittedName>
</protein>
<sequence length="115" mass="12369">MTGCRKKLGNQGWSLETLGGHSHELARICIQRPDRFLADDNHCPDRSLAVHALPSPGSGSSTVHRAIVHPGDGSTEIWTDHVRARGGARPLPRGVLWVAAHGRQIRLHGEGHGGV</sequence>
<reference evidence="2" key="1">
    <citation type="submission" date="2018-08" db="EMBL/GenBank/DDBJ databases">
        <title>Oryza glaberrima genomic DNA, chromosome 11, BAC clone:Ogla0084B09.</title>
        <authorList>
            <person name="Wu J."/>
            <person name="Kanamori H."/>
        </authorList>
    </citation>
    <scope>NUCLEOTIDE SEQUENCE</scope>
    <source>
        <strain evidence="2">IRGC104038</strain>
    </source>
</reference>
<name>A0A679BB08_ORYGL</name>
<dbReference type="EMBL" id="AP018861">
    <property type="protein sequence ID" value="BBF89520.1"/>
    <property type="molecule type" value="Genomic_DNA"/>
</dbReference>
<reference evidence="1" key="2">
    <citation type="submission" date="2018-08" db="EMBL/GenBank/DDBJ databases">
        <title>Oryza glaberrima genomic DNA, chromosome 11, BAC clone:Ogla0116K10.</title>
        <authorList>
            <person name="Wu J."/>
            <person name="Kanamori H."/>
        </authorList>
    </citation>
    <scope>NUCLEOTIDE SEQUENCE</scope>
    <source>
        <strain evidence="1">IRGC104038</strain>
    </source>
</reference>
<evidence type="ECO:0000313" key="2">
    <source>
        <dbReference type="EMBL" id="BBF89523.1"/>
    </source>
</evidence>
<dbReference type="EMBL" id="AP018862">
    <property type="protein sequence ID" value="BBF89523.1"/>
    <property type="molecule type" value="Genomic_DNA"/>
</dbReference>